<accession>A0A814UCU9</accession>
<dbReference type="OrthoDB" id="7993621at2759"/>
<evidence type="ECO:0000313" key="2">
    <source>
        <dbReference type="Proteomes" id="UP000663852"/>
    </source>
</evidence>
<name>A0A814UCU9_ADIRI</name>
<sequence length="1263" mass="143055">MLKNAKVIKDEIEFIVVNTQKLQLIEHSTITNAINTHKIDDSFKKLKSMEIFQYPLSTEENNTLCSIKFYSDLKSHEKQYLEERGIYSMNRKAMINSEQICKEQSFSKFDSLNFQDLTRLKIADDEAMMILESLSQEKVNVLAEQSNGKYKLKNHIDCSSLPICYHDVIAALLNFKFAYRLAYMHLQEYSKAKETNSKFYFQLISNPYQRLIFDLTENSIIEDSYVVYTKVQSADFKKLLSHFQQTLARDRVNLIKEQSNDFIKKSLDRLCCGIEKFETPDCSFTSLESTLKAQENSAIVEAAWFSLNGMEDLIVLQEQPYSWKFWRNVLIISSMALAQITIGALIEISTVGIGTYAASFCINEGISDLFFVSGCLCHGHMTMSSYWEHKKWSMAISAVSCGIGALYSRGTKLSRIGYKVAGPVRAEGGKKVAEMAGAELLKSVGISKVAKETVKRVACKVVEGAAYGFAQGAVDHVSFILFLQLIQFKSFLHLQIVTNYLHGLCNAIQKTSAADVDELFRTHKLNQTILKAFDIMGGEKARLLKDHVTRECFEKTPLYTTILAHCTRLSGSITRGISEGMSKVNIAGGATSTSKMMAFLMNLQSLLKACGVLDEMRKMRDSAAKFLENANQMIDEAIIEHTSSNVSATGSQNMQHLCDTTMQQWKQTIIETSNQVIATHVISPVLSYGVNYLVGYVGDSIKKGYRSYKEEKYRQEFERLKKDFDSKVKDEKLSVEEREREAKAYHKALIELLGKTRNAKLFASILRANIPMDMTCVQACTNVVDQCMRVCPAVDGKEVFTGICIVVQGSDGSSHEYSSSTNPSHRICLTLEDNHFRVTGVENGKAMQNNCFYEALISEVPQLQVIFSDGQVFRDYLSNYIENDESLQYTIAQGWHKFGIEKGSYGGAIDEKKYKPDVLYEKLVVNVKTALTEIYKKNPNLSEKIRSRIQECIREINEIVANDEQGTDKASDIKGKVRELNRWFDDNLTEENQLKSKLKLEISTFGERASQTVRENYQGALDEFKQQATHADEFPTDTRAVHVADRVNFTQDDISLEVVSDESRKLRHDANLIGSIIHAKLNKDVEPKERRYNTVLVGIYKEAVYIAFNQIGKENGQETYAVTEEQCKQICSELRMKHLLGGRYKVIFLEPDPPPTDPKTCRAPHGEMQILHFWKKSGILKEDNSVGKAKPWGIGGSKPACFCCSNAMKACKINHKIYGKANMSPTNWLPPDHMNVKVKMIWNVRTNTFRSKLSRTSQYTNPF</sequence>
<evidence type="ECO:0000313" key="1">
    <source>
        <dbReference type="EMBL" id="CAF1172716.1"/>
    </source>
</evidence>
<organism evidence="1 2">
    <name type="scientific">Adineta ricciae</name>
    <name type="common">Rotifer</name>
    <dbReference type="NCBI Taxonomy" id="249248"/>
    <lineage>
        <taxon>Eukaryota</taxon>
        <taxon>Metazoa</taxon>
        <taxon>Spiralia</taxon>
        <taxon>Gnathifera</taxon>
        <taxon>Rotifera</taxon>
        <taxon>Eurotatoria</taxon>
        <taxon>Bdelloidea</taxon>
        <taxon>Adinetida</taxon>
        <taxon>Adinetidae</taxon>
        <taxon>Adineta</taxon>
    </lineage>
</organism>
<reference evidence="1" key="1">
    <citation type="submission" date="2021-02" db="EMBL/GenBank/DDBJ databases">
        <authorList>
            <person name="Nowell W R."/>
        </authorList>
    </citation>
    <scope>NUCLEOTIDE SEQUENCE</scope>
</reference>
<dbReference type="InterPro" id="IPR027796">
    <property type="entry name" value="OTT_1508_deam-like"/>
</dbReference>
<protein>
    <submittedName>
        <fullName evidence="1">Uncharacterized protein</fullName>
    </submittedName>
</protein>
<gene>
    <name evidence="1" type="ORF">EDS130_LOCUS23782</name>
</gene>
<dbReference type="Proteomes" id="UP000663852">
    <property type="component" value="Unassembled WGS sequence"/>
</dbReference>
<comment type="caution">
    <text evidence="1">The sequence shown here is derived from an EMBL/GenBank/DDBJ whole genome shotgun (WGS) entry which is preliminary data.</text>
</comment>
<proteinExistence type="predicted"/>
<dbReference type="Pfam" id="PF14441">
    <property type="entry name" value="OTT_1508_deam"/>
    <property type="match status" value="1"/>
</dbReference>
<dbReference type="EMBL" id="CAJNOJ010000131">
    <property type="protein sequence ID" value="CAF1172716.1"/>
    <property type="molecule type" value="Genomic_DNA"/>
</dbReference>
<dbReference type="AlphaFoldDB" id="A0A814UCU9"/>